<dbReference type="SUPFAM" id="SSF56300">
    <property type="entry name" value="Metallo-dependent phosphatases"/>
    <property type="match status" value="1"/>
</dbReference>
<dbReference type="EMBL" id="PUIO01000063">
    <property type="protein sequence ID" value="PQP16544.1"/>
    <property type="molecule type" value="Genomic_DNA"/>
</dbReference>
<dbReference type="SMART" id="SM00854">
    <property type="entry name" value="PGA_cap"/>
    <property type="match status" value="1"/>
</dbReference>
<reference evidence="4" key="1">
    <citation type="submission" date="2018-02" db="EMBL/GenBank/DDBJ databases">
        <title>Draft genome sequencing of Rhodococcus opacus KU647198.</title>
        <authorList>
            <person name="Zheng B.-X."/>
        </authorList>
    </citation>
    <scope>NUCLEOTIDE SEQUENCE [LARGE SCALE GENOMIC DNA]</scope>
    <source>
        <strain evidence="4">04-OD7</strain>
    </source>
</reference>
<organism evidence="3 4">
    <name type="scientific">Rhodococcus opacus</name>
    <name type="common">Nocardia opaca</name>
    <dbReference type="NCBI Taxonomy" id="37919"/>
    <lineage>
        <taxon>Bacteria</taxon>
        <taxon>Bacillati</taxon>
        <taxon>Actinomycetota</taxon>
        <taxon>Actinomycetes</taxon>
        <taxon>Mycobacteriales</taxon>
        <taxon>Nocardiaceae</taxon>
        <taxon>Rhodococcus</taxon>
    </lineage>
</organism>
<dbReference type="AlphaFoldDB" id="A0A2S8IP42"/>
<feature type="domain" description="Capsule synthesis protein CapA" evidence="2">
    <location>
        <begin position="5"/>
        <end position="328"/>
    </location>
</feature>
<dbReference type="CDD" id="cd07381">
    <property type="entry name" value="MPP_CapA"/>
    <property type="match status" value="1"/>
</dbReference>
<sequence>MSTVNVVATGDAIVTHRISANPNANFTALVDLLRSTDVTITNVEMVFPGPGRKPSTTFHGTHLGVEPELLSEFEWLGINLYGMANNHASDYGTDGLVASLEELEKRGLAYAGAGRTLREARQPRYFDAPGGRVAFISAGSSNARLSLAADPGIADAGRPGIAPVRLQKTHYIRQDRFEELREILADAGVNVTSSGTTAPGIHFPYPDRNVYDPPPPGGMAVEGVHFVPDANPRVQEDALTRDVEALQYVVDEARRQADLVIVGLHCHEGIQGRWNNEVPAEFLRPLAHGLIDAGAHGVVGHGPHMLRGVELYKGRPICYSLGNFVFNLEVISAFPPEVYEQQGMAPTSTTADLYDAVTGYADQPKFWESVVARFSYEDGVLTGTELHPITLGRTEPRSRRGCPEFASPDDAIRILEHLDELSEPFGSRVKIERTGDFYVGRITST</sequence>
<comment type="similarity">
    <text evidence="1">Belongs to the CapA family.</text>
</comment>
<gene>
    <name evidence="3" type="ORF">C5613_36295</name>
</gene>
<evidence type="ECO:0000259" key="2">
    <source>
        <dbReference type="SMART" id="SM00854"/>
    </source>
</evidence>
<dbReference type="RefSeq" id="WP_105422043.1">
    <property type="nucleotide sequence ID" value="NZ_PUIO01000063.1"/>
</dbReference>
<evidence type="ECO:0000313" key="4">
    <source>
        <dbReference type="Proteomes" id="UP000239290"/>
    </source>
</evidence>
<evidence type="ECO:0000313" key="3">
    <source>
        <dbReference type="EMBL" id="PQP16544.1"/>
    </source>
</evidence>
<protein>
    <submittedName>
        <fullName evidence="3">Poly-gamma-glutamate biosynthesis protein</fullName>
    </submittedName>
</protein>
<dbReference type="PANTHER" id="PTHR33393:SF11">
    <property type="entry name" value="POLYGLUTAMINE SYNTHESIS ACCESSORY PROTEIN RV0574C-RELATED"/>
    <property type="match status" value="1"/>
</dbReference>
<dbReference type="InterPro" id="IPR052169">
    <property type="entry name" value="CW_Biosynth-Accessory"/>
</dbReference>
<dbReference type="InterPro" id="IPR019079">
    <property type="entry name" value="Capsule_synth_CapA"/>
</dbReference>
<accession>A0A2S8IP42</accession>
<comment type="caution">
    <text evidence="3">The sequence shown here is derived from an EMBL/GenBank/DDBJ whole genome shotgun (WGS) entry which is preliminary data.</text>
</comment>
<dbReference type="PANTHER" id="PTHR33393">
    <property type="entry name" value="POLYGLUTAMINE SYNTHESIS ACCESSORY PROTEIN RV0574C-RELATED"/>
    <property type="match status" value="1"/>
</dbReference>
<name>A0A2S8IP42_RHOOP</name>
<dbReference type="Proteomes" id="UP000239290">
    <property type="component" value="Unassembled WGS sequence"/>
</dbReference>
<dbReference type="InterPro" id="IPR029052">
    <property type="entry name" value="Metallo-depent_PP-like"/>
</dbReference>
<proteinExistence type="inferred from homology"/>
<evidence type="ECO:0000256" key="1">
    <source>
        <dbReference type="ARBA" id="ARBA00005662"/>
    </source>
</evidence>
<dbReference type="Pfam" id="PF09587">
    <property type="entry name" value="PGA_cap"/>
    <property type="match status" value="1"/>
</dbReference>